<dbReference type="EMBL" id="PFUC01000046">
    <property type="protein sequence ID" value="PJB48041.1"/>
    <property type="molecule type" value="Genomic_DNA"/>
</dbReference>
<accession>A0A2M8BW13</accession>
<evidence type="ECO:0000313" key="2">
    <source>
        <dbReference type="EMBL" id="PJB48041.1"/>
    </source>
</evidence>
<organism evidence="2 3">
    <name type="scientific">Candidatus Collierbacteria bacterium CG_4_9_14_3_um_filter_43_16</name>
    <dbReference type="NCBI Taxonomy" id="1974532"/>
    <lineage>
        <taxon>Bacteria</taxon>
        <taxon>Candidatus Collieribacteriota</taxon>
    </lineage>
</organism>
<sequence>MVIRSQAFWQAQGENPVFVDRKVQRLYAWLRLGDEIVQASAKTGGTCKEDVTGSSPVGGALTDRNNH</sequence>
<dbReference type="AlphaFoldDB" id="A0A2M8BW13"/>
<evidence type="ECO:0000256" key="1">
    <source>
        <dbReference type="SAM" id="MobiDB-lite"/>
    </source>
</evidence>
<protein>
    <submittedName>
        <fullName evidence="2">Uncharacterized protein</fullName>
    </submittedName>
</protein>
<dbReference type="Proteomes" id="UP000231196">
    <property type="component" value="Unassembled WGS sequence"/>
</dbReference>
<name>A0A2M8BW13_9BACT</name>
<proteinExistence type="predicted"/>
<reference evidence="3" key="1">
    <citation type="submission" date="2017-09" db="EMBL/GenBank/DDBJ databases">
        <title>Depth-based differentiation of microbial function through sediment-hosted aquifers and enrichment of novel symbionts in the deep terrestrial subsurface.</title>
        <authorList>
            <person name="Probst A.J."/>
            <person name="Ladd B."/>
            <person name="Jarett J.K."/>
            <person name="Geller-Mcgrath D.E."/>
            <person name="Sieber C.M.K."/>
            <person name="Emerson J.B."/>
            <person name="Anantharaman K."/>
            <person name="Thomas B.C."/>
            <person name="Malmstrom R."/>
            <person name="Stieglmeier M."/>
            <person name="Klingl A."/>
            <person name="Woyke T."/>
            <person name="Ryan C.M."/>
            <person name="Banfield J.F."/>
        </authorList>
    </citation>
    <scope>NUCLEOTIDE SEQUENCE [LARGE SCALE GENOMIC DNA]</scope>
</reference>
<feature type="region of interest" description="Disordered" evidence="1">
    <location>
        <begin position="43"/>
        <end position="67"/>
    </location>
</feature>
<comment type="caution">
    <text evidence="2">The sequence shown here is derived from an EMBL/GenBank/DDBJ whole genome shotgun (WGS) entry which is preliminary data.</text>
</comment>
<gene>
    <name evidence="2" type="ORF">CO104_02145</name>
</gene>
<evidence type="ECO:0000313" key="3">
    <source>
        <dbReference type="Proteomes" id="UP000231196"/>
    </source>
</evidence>